<sequence>MDRDTFKKGCKTQWRNPDEHGYIFVNTRKPAVIGDENEDEESDDEYEVDETDDYAEDISIIQEIDEFEDMVSGQGITFLSDNNEELLNRLQIILAAMKEGHQSHRQYNEVNCKLKRFLEKGVIDKNDYKSVIKNVQ</sequence>
<dbReference type="EMBL" id="KB203854">
    <property type="protein sequence ID" value="ESO82894.1"/>
    <property type="molecule type" value="Genomic_DNA"/>
</dbReference>
<dbReference type="GeneID" id="20236878"/>
<dbReference type="CTD" id="20236878"/>
<dbReference type="AlphaFoldDB" id="V4B3G6"/>
<accession>V4B3G6</accession>
<evidence type="ECO:0000313" key="2">
    <source>
        <dbReference type="Proteomes" id="UP000030746"/>
    </source>
</evidence>
<proteinExistence type="predicted"/>
<name>V4B3G6_LOTGI</name>
<dbReference type="HOGENOM" id="CLU_142468_0_0_1"/>
<dbReference type="OrthoDB" id="6775587at2759"/>
<organism evidence="1 2">
    <name type="scientific">Lottia gigantea</name>
    <name type="common">Giant owl limpet</name>
    <dbReference type="NCBI Taxonomy" id="225164"/>
    <lineage>
        <taxon>Eukaryota</taxon>
        <taxon>Metazoa</taxon>
        <taxon>Spiralia</taxon>
        <taxon>Lophotrochozoa</taxon>
        <taxon>Mollusca</taxon>
        <taxon>Gastropoda</taxon>
        <taxon>Patellogastropoda</taxon>
        <taxon>Lottioidea</taxon>
        <taxon>Lottiidae</taxon>
        <taxon>Lottia</taxon>
    </lineage>
</organism>
<reference evidence="1 2" key="1">
    <citation type="journal article" date="2013" name="Nature">
        <title>Insights into bilaterian evolution from three spiralian genomes.</title>
        <authorList>
            <person name="Simakov O."/>
            <person name="Marletaz F."/>
            <person name="Cho S.J."/>
            <person name="Edsinger-Gonzales E."/>
            <person name="Havlak P."/>
            <person name="Hellsten U."/>
            <person name="Kuo D.H."/>
            <person name="Larsson T."/>
            <person name="Lv J."/>
            <person name="Arendt D."/>
            <person name="Savage R."/>
            <person name="Osoegawa K."/>
            <person name="de Jong P."/>
            <person name="Grimwood J."/>
            <person name="Chapman J.A."/>
            <person name="Shapiro H."/>
            <person name="Aerts A."/>
            <person name="Otillar R.P."/>
            <person name="Terry A.Y."/>
            <person name="Boore J.L."/>
            <person name="Grigoriev I.V."/>
            <person name="Lindberg D.R."/>
            <person name="Seaver E.C."/>
            <person name="Weisblat D.A."/>
            <person name="Putnam N.H."/>
            <person name="Rokhsar D.S."/>
        </authorList>
    </citation>
    <scope>NUCLEOTIDE SEQUENCE [LARGE SCALE GENOMIC DNA]</scope>
</reference>
<evidence type="ECO:0000313" key="1">
    <source>
        <dbReference type="EMBL" id="ESO82894.1"/>
    </source>
</evidence>
<dbReference type="Proteomes" id="UP000030746">
    <property type="component" value="Unassembled WGS sequence"/>
</dbReference>
<gene>
    <name evidence="1" type="ORF">LOTGIDRAFT_155936</name>
</gene>
<protein>
    <submittedName>
        <fullName evidence="1">Uncharacterized protein</fullName>
    </submittedName>
</protein>
<dbReference type="RefSeq" id="XP_009066682.1">
    <property type="nucleotide sequence ID" value="XM_009068434.1"/>
</dbReference>
<keyword evidence="2" id="KW-1185">Reference proteome</keyword>
<dbReference type="KEGG" id="lgi:LOTGIDRAFT_155936"/>